<dbReference type="CDD" id="cd12148">
    <property type="entry name" value="fungal_TF_MHR"/>
    <property type="match status" value="1"/>
</dbReference>
<name>A0A084FXN9_PSEDA</name>
<dbReference type="PROSITE" id="PS00463">
    <property type="entry name" value="ZN2_CY6_FUNGAL_1"/>
    <property type="match status" value="1"/>
</dbReference>
<dbReference type="KEGG" id="sapo:SAPIO_CDS8789"/>
<dbReference type="VEuPathDB" id="FungiDB:SAPIO_CDS8789"/>
<dbReference type="AlphaFoldDB" id="A0A084FXN9"/>
<proteinExistence type="predicted"/>
<dbReference type="EMBL" id="JOWA01000132">
    <property type="protein sequence ID" value="KEZ39851.1"/>
    <property type="molecule type" value="Genomic_DNA"/>
</dbReference>
<dbReference type="HOGENOM" id="CLU_422162_0_0_1"/>
<dbReference type="InterPro" id="IPR007219">
    <property type="entry name" value="XnlR_reg_dom"/>
</dbReference>
<dbReference type="GO" id="GO:0000981">
    <property type="term" value="F:DNA-binding transcription factor activity, RNA polymerase II-specific"/>
    <property type="evidence" value="ECO:0007669"/>
    <property type="project" value="InterPro"/>
</dbReference>
<dbReference type="InterPro" id="IPR001138">
    <property type="entry name" value="Zn2Cys6_DnaBD"/>
</dbReference>
<dbReference type="InterPro" id="IPR036864">
    <property type="entry name" value="Zn2-C6_fun-type_DNA-bd_sf"/>
</dbReference>
<dbReference type="OMA" id="CHIFEAF"/>
<keyword evidence="5" id="KW-1185">Reference proteome</keyword>
<dbReference type="Gene3D" id="4.10.240.10">
    <property type="entry name" value="Zn(2)-C6 fungal-type DNA-binding domain"/>
    <property type="match status" value="1"/>
</dbReference>
<dbReference type="SUPFAM" id="SSF57701">
    <property type="entry name" value="Zn2/Cys6 DNA-binding domain"/>
    <property type="match status" value="1"/>
</dbReference>
<dbReference type="GO" id="GO:0003677">
    <property type="term" value="F:DNA binding"/>
    <property type="evidence" value="ECO:0007669"/>
    <property type="project" value="InterPro"/>
</dbReference>
<dbReference type="GO" id="GO:0006351">
    <property type="term" value="P:DNA-templated transcription"/>
    <property type="evidence" value="ECO:0007669"/>
    <property type="project" value="InterPro"/>
</dbReference>
<evidence type="ECO:0000313" key="4">
    <source>
        <dbReference type="EMBL" id="KEZ39851.1"/>
    </source>
</evidence>
<sequence length="639" mass="72516">MFSPKTQYAIASPINVRPAGGSPLLKRSRSGAPKTTYPKKRVNVACEVCRSRKTKCDAARPSCSFCADIGAECVYRRSEQNVRPDELPDARPSVTNHQPQELDGLDVVSRLERIESLLRQVTSPRDHVSFATGALGIFHDEDQHLIPSPRSLDESLALARPAHAPNFTIGFDLSGLSRLSNQESPEELLPLRNDNFERLLDLQLCHDGDIFRGGFVELESLDLGRRRCWQLLQFFLKDVLPWCPIIDQADCSDIVSRTVESGFDAQSLDTCLVLFILAVGSFAQDSLHLEDDPSMFPGVGYFRAACQIVDADRLNTNTIRYVQCQILMSFYLLYCLRPLLAHEAIQKASMKVIVLLQLHSRLQADPVYRQQCLRAYWTCYLIEHELQIYIPWSSQILQGFNEDMPLPLSDYDEPGIYWFLAEITFRRIFSRPGGCLGWNQMFVICEPVVAREVSQQLSFWHAGLPHPIKFHLDERPHMRPLLDPHKVFLRAQYYAIQATIFWPYVIRMLTSPPPYDLPIPTPPATAAAGAPEEEEAYRIEGLARKSLSFAVLHQYAVEPLMQNRHLLLLADLTGLGSISMLLLCAYGVDRLRSIQPEAMDEAILIGYKCLRVWEANPELKSRVEKMERLMRAKGIGDFV</sequence>
<evidence type="ECO:0000256" key="1">
    <source>
        <dbReference type="ARBA" id="ARBA00022723"/>
    </source>
</evidence>
<keyword evidence="2" id="KW-0539">Nucleus</keyword>
<dbReference type="OrthoDB" id="4685598at2759"/>
<dbReference type="SMART" id="SM00066">
    <property type="entry name" value="GAL4"/>
    <property type="match status" value="1"/>
</dbReference>
<dbReference type="GO" id="GO:0008270">
    <property type="term" value="F:zinc ion binding"/>
    <property type="evidence" value="ECO:0007669"/>
    <property type="project" value="InterPro"/>
</dbReference>
<dbReference type="InterPro" id="IPR053181">
    <property type="entry name" value="EcdB-like_regulator"/>
</dbReference>
<reference evidence="4 5" key="1">
    <citation type="journal article" date="2014" name="Genome Announc.">
        <title>Draft genome sequence of the pathogenic fungus Scedosporium apiospermum.</title>
        <authorList>
            <person name="Vandeputte P."/>
            <person name="Ghamrawi S."/>
            <person name="Rechenmann M."/>
            <person name="Iltis A."/>
            <person name="Giraud S."/>
            <person name="Fleury M."/>
            <person name="Thornton C."/>
            <person name="Delhaes L."/>
            <person name="Meyer W."/>
            <person name="Papon N."/>
            <person name="Bouchara J.P."/>
        </authorList>
    </citation>
    <scope>NUCLEOTIDE SEQUENCE [LARGE SCALE GENOMIC DNA]</scope>
    <source>
        <strain evidence="4 5">IHEM 14462</strain>
    </source>
</reference>
<accession>A0A084FXN9</accession>
<comment type="caution">
    <text evidence="4">The sequence shown here is derived from an EMBL/GenBank/DDBJ whole genome shotgun (WGS) entry which is preliminary data.</text>
</comment>
<dbReference type="GeneID" id="27727861"/>
<dbReference type="PROSITE" id="PS50048">
    <property type="entry name" value="ZN2_CY6_FUNGAL_2"/>
    <property type="match status" value="1"/>
</dbReference>
<feature type="domain" description="Zn(2)-C6 fungal-type" evidence="3">
    <location>
        <begin position="45"/>
        <end position="75"/>
    </location>
</feature>
<protein>
    <recommendedName>
        <fullName evidence="3">Zn(2)-C6 fungal-type domain-containing protein</fullName>
    </recommendedName>
</protein>
<organism evidence="4 5">
    <name type="scientific">Pseudallescheria apiosperma</name>
    <name type="common">Scedosporium apiospermum</name>
    <dbReference type="NCBI Taxonomy" id="563466"/>
    <lineage>
        <taxon>Eukaryota</taxon>
        <taxon>Fungi</taxon>
        <taxon>Dikarya</taxon>
        <taxon>Ascomycota</taxon>
        <taxon>Pezizomycotina</taxon>
        <taxon>Sordariomycetes</taxon>
        <taxon>Hypocreomycetidae</taxon>
        <taxon>Microascales</taxon>
        <taxon>Microascaceae</taxon>
        <taxon>Scedosporium</taxon>
    </lineage>
</organism>
<keyword evidence="1" id="KW-0479">Metal-binding</keyword>
<evidence type="ECO:0000259" key="3">
    <source>
        <dbReference type="PROSITE" id="PS50048"/>
    </source>
</evidence>
<evidence type="ECO:0000313" key="5">
    <source>
        <dbReference type="Proteomes" id="UP000028545"/>
    </source>
</evidence>
<dbReference type="PANTHER" id="PTHR47785">
    <property type="entry name" value="ZN(II)2CYS6 TRANSCRIPTION FACTOR (EUROFUNG)-RELATED-RELATED"/>
    <property type="match status" value="1"/>
</dbReference>
<dbReference type="Pfam" id="PF00172">
    <property type="entry name" value="Zn_clus"/>
    <property type="match status" value="1"/>
</dbReference>
<evidence type="ECO:0000256" key="2">
    <source>
        <dbReference type="ARBA" id="ARBA00023242"/>
    </source>
</evidence>
<dbReference type="Proteomes" id="UP000028545">
    <property type="component" value="Unassembled WGS sequence"/>
</dbReference>
<gene>
    <name evidence="4" type="ORF">SAPIO_CDS8789</name>
</gene>
<dbReference type="Pfam" id="PF04082">
    <property type="entry name" value="Fungal_trans"/>
    <property type="match status" value="1"/>
</dbReference>
<dbReference type="CDD" id="cd00067">
    <property type="entry name" value="GAL4"/>
    <property type="match status" value="1"/>
</dbReference>
<dbReference type="RefSeq" id="XP_016639650.1">
    <property type="nucleotide sequence ID" value="XM_016790347.1"/>
</dbReference>